<proteinExistence type="predicted"/>
<dbReference type="EMBL" id="WNDP01000062">
    <property type="protein sequence ID" value="KAF1024423.1"/>
    <property type="molecule type" value="Genomic_DNA"/>
</dbReference>
<dbReference type="Pfam" id="PF22337">
    <property type="entry name" value="Phage_fiber_rpt"/>
    <property type="match status" value="1"/>
</dbReference>
<dbReference type="PANTHER" id="PTHR35191:SF1">
    <property type="entry name" value="PROPHAGE SIDE TAIL FIBER PROTEIN HOMOLOG STFQ-RELATED"/>
    <property type="match status" value="1"/>
</dbReference>
<accession>A0A833UC36</accession>
<dbReference type="Proteomes" id="UP000490535">
    <property type="component" value="Unassembled WGS sequence"/>
</dbReference>
<comment type="caution">
    <text evidence="2">The sequence shown here is derived from an EMBL/GenBank/DDBJ whole genome shotgun (WGS) entry which is preliminary data.</text>
</comment>
<reference evidence="3" key="1">
    <citation type="journal article" date="2020" name="MBio">
        <title>Horizontal gene transfer to a defensive symbiont with a reduced genome amongst a multipartite beetle microbiome.</title>
        <authorList>
            <person name="Waterworth S.C."/>
            <person name="Florez L.V."/>
            <person name="Rees E.R."/>
            <person name="Hertweck C."/>
            <person name="Kaltenpoth M."/>
            <person name="Kwan J.C."/>
        </authorList>
    </citation>
    <scope>NUCLEOTIDE SEQUENCE [LARGE SCALE GENOMIC DNA]</scope>
</reference>
<protein>
    <recommendedName>
        <fullName evidence="1">Phage tail fibre protein N-terminal domain-containing protein</fullName>
    </recommendedName>
</protein>
<dbReference type="CDD" id="cd19958">
    <property type="entry name" value="pyocin_knob"/>
    <property type="match status" value="1"/>
</dbReference>
<dbReference type="InterPro" id="IPR051934">
    <property type="entry name" value="Phage_Tail_Fiber_Structural"/>
</dbReference>
<sequence length="758" mass="83159">MANTYKGILTNNGKALIANATVNNKINYSHIAVGDGNGSVPTPSEIRPALINEKARIALNVVEINPNNTNQIVCQAIIPTNVGGFYIRELGLYAGATMVVNASYPPTYKPLADEGGAREIAIEIVINIQNAEVIALYLDDSLIYATREWVNNNYIKRTEIVDNLTTDDATKPLSAKQGKFLNDKKLNKDTEQSALTTDKGFLDKYASRNTPSFFFDSGSGKFFSQYTAGVASSLDEGAYFILGASPLDNKVKVMSGTRRENGTYDLQKNLTLLDSESNNVVNGDFVWDNHKNGGWARGLVFKAKADSNVYSGFGAFGNTDTVENVYFGFGGENLCVQGNGKGIWIDQNGAYSNCKWTFNDWVTGSFTGTFEGSIQAKDIRNVSPNQIKGGKMGYYFAEYSGIRYGTVSGATYGDFLALNAYNDASGGKLNGLFFDKTSHQIYHFQNTFGANNWGTPRQIAYTDNQTFTGSNKFTGDIQVDGPIYAQKFRGDSDFWFTSKDETKAKRLLTGGLLISDSYSEASKIPNLGLYAKGHIYTSSDVCADTYRGYAGTAKYIGNLDGKLLNARMINGVAFDASQNIDIPQVSFYIPAGANLNNYQTTGFYFQDTDGGAQQIANVPQANAFALRVEKSAGCSQWFTPYNGNGKTYYRHFYSGGWSNWVLLLSGLGVDQNWIDMSSSRTRDTVYTNNTGKPIQVSIAIPTNSGYNANLYCDNQIVSEWLQQSNGSFSLSAIIPNGSNYKLTTNYSGAPFRWWKELR</sequence>
<feature type="domain" description="Phage tail fibre protein N-terminal" evidence="1">
    <location>
        <begin position="1"/>
        <end position="147"/>
    </location>
</feature>
<evidence type="ECO:0000259" key="1">
    <source>
        <dbReference type="Pfam" id="PF12571"/>
    </source>
</evidence>
<dbReference type="InterPro" id="IPR022225">
    <property type="entry name" value="Phage_tail_fibre_N"/>
</dbReference>
<dbReference type="Pfam" id="PF12571">
    <property type="entry name" value="Phage_tail_fib"/>
    <property type="match status" value="1"/>
</dbReference>
<dbReference type="InterPro" id="IPR054500">
    <property type="entry name" value="Phage_fiber_rpt"/>
</dbReference>
<organism evidence="2 3">
    <name type="scientific">Acinetobacter bereziniae</name>
    <name type="common">Acinetobacter genomosp. 10</name>
    <dbReference type="NCBI Taxonomy" id="106648"/>
    <lineage>
        <taxon>Bacteria</taxon>
        <taxon>Pseudomonadati</taxon>
        <taxon>Pseudomonadota</taxon>
        <taxon>Gammaproteobacteria</taxon>
        <taxon>Moraxellales</taxon>
        <taxon>Moraxellaceae</taxon>
        <taxon>Acinetobacter</taxon>
    </lineage>
</organism>
<evidence type="ECO:0000313" key="3">
    <source>
        <dbReference type="Proteomes" id="UP000490535"/>
    </source>
</evidence>
<name>A0A833UC36_ACIBZ</name>
<dbReference type="AlphaFoldDB" id="A0A833UC36"/>
<gene>
    <name evidence="2" type="ORF">GAK29_02583</name>
</gene>
<dbReference type="PANTHER" id="PTHR35191">
    <property type="entry name" value="PROPHAGE SIDE TAIL FIBER PROTEIN HOMOLOG STFQ-RELATED"/>
    <property type="match status" value="1"/>
</dbReference>
<evidence type="ECO:0000313" key="2">
    <source>
        <dbReference type="EMBL" id="KAF1024423.1"/>
    </source>
</evidence>